<keyword evidence="2 4" id="KW-0238">DNA-binding</keyword>
<evidence type="ECO:0000256" key="3">
    <source>
        <dbReference type="ARBA" id="ARBA00023163"/>
    </source>
</evidence>
<dbReference type="EMBL" id="JAAWWK010000004">
    <property type="protein sequence ID" value="NKI18276.1"/>
    <property type="molecule type" value="Genomic_DNA"/>
</dbReference>
<dbReference type="InterPro" id="IPR001647">
    <property type="entry name" value="HTH_TetR"/>
</dbReference>
<dbReference type="Pfam" id="PF00440">
    <property type="entry name" value="TetR_N"/>
    <property type="match status" value="1"/>
</dbReference>
<evidence type="ECO:0000256" key="5">
    <source>
        <dbReference type="SAM" id="MobiDB-lite"/>
    </source>
</evidence>
<evidence type="ECO:0000259" key="6">
    <source>
        <dbReference type="PROSITE" id="PS50977"/>
    </source>
</evidence>
<dbReference type="Pfam" id="PF17939">
    <property type="entry name" value="TetR_C_30"/>
    <property type="match status" value="1"/>
</dbReference>
<reference evidence="7 8" key="1">
    <citation type="submission" date="2020-04" db="EMBL/GenBank/DDBJ databases">
        <authorList>
            <person name="Yoon J."/>
        </authorList>
    </citation>
    <scope>NUCLEOTIDE SEQUENCE [LARGE SCALE GENOMIC DNA]</scope>
    <source>
        <strain evidence="7 8">KMU-166</strain>
    </source>
</reference>
<evidence type="ECO:0000256" key="1">
    <source>
        <dbReference type="ARBA" id="ARBA00023015"/>
    </source>
</evidence>
<dbReference type="PROSITE" id="PS50977">
    <property type="entry name" value="HTH_TETR_2"/>
    <property type="match status" value="1"/>
</dbReference>
<dbReference type="PRINTS" id="PR00455">
    <property type="entry name" value="HTHTETR"/>
</dbReference>
<accession>A0ABX1GGJ3</accession>
<feature type="domain" description="HTH tetR-type" evidence="6">
    <location>
        <begin position="19"/>
        <end position="79"/>
    </location>
</feature>
<evidence type="ECO:0000256" key="2">
    <source>
        <dbReference type="ARBA" id="ARBA00023125"/>
    </source>
</evidence>
<feature type="region of interest" description="Disordered" evidence="5">
    <location>
        <begin position="1"/>
        <end position="20"/>
    </location>
</feature>
<comment type="caution">
    <text evidence="7">The sequence shown here is derived from an EMBL/GenBank/DDBJ whole genome shotgun (WGS) entry which is preliminary data.</text>
</comment>
<keyword evidence="8" id="KW-1185">Reference proteome</keyword>
<protein>
    <submittedName>
        <fullName evidence="7">TetR/AcrR family transcriptional regulator</fullName>
    </submittedName>
</protein>
<evidence type="ECO:0000313" key="7">
    <source>
        <dbReference type="EMBL" id="NKI18276.1"/>
    </source>
</evidence>
<dbReference type="InterPro" id="IPR041586">
    <property type="entry name" value="PsrA_TetR_C"/>
</dbReference>
<dbReference type="InterPro" id="IPR036271">
    <property type="entry name" value="Tet_transcr_reg_TetR-rel_C_sf"/>
</dbReference>
<dbReference type="SUPFAM" id="SSF46689">
    <property type="entry name" value="Homeodomain-like"/>
    <property type="match status" value="1"/>
</dbReference>
<dbReference type="InterPro" id="IPR050109">
    <property type="entry name" value="HTH-type_TetR-like_transc_reg"/>
</dbReference>
<sequence>MSDIKKASRPGRPKGQQSEARQKRILDMAEKLFAENGFHAVTLRQVAAAAKVDTALLHYYFKHKRGLFDTVFQRRSAELNADRMAALDAYESSTTSPTVHGAIAAFIQPLKDKADSGDSGWRSFFAIVAMINNTPEIGGEIMSENFDPVVHRLLAVIRRVLPEARDEKLFWAYHCLSGGLTLIMSQSGRLDRLSDQRCLSSDMSTAFDELVDFSAAGFIATCSKTC</sequence>
<dbReference type="SUPFAM" id="SSF48498">
    <property type="entry name" value="Tetracyclin repressor-like, C-terminal domain"/>
    <property type="match status" value="1"/>
</dbReference>
<dbReference type="InterPro" id="IPR009057">
    <property type="entry name" value="Homeodomain-like_sf"/>
</dbReference>
<name>A0ABX1GGJ3_9GAMM</name>
<proteinExistence type="predicted"/>
<dbReference type="RefSeq" id="WP_168450795.1">
    <property type="nucleotide sequence ID" value="NZ_JAAWWK010000004.1"/>
</dbReference>
<evidence type="ECO:0000313" key="8">
    <source>
        <dbReference type="Proteomes" id="UP000765845"/>
    </source>
</evidence>
<dbReference type="PANTHER" id="PTHR30055">
    <property type="entry name" value="HTH-TYPE TRANSCRIPTIONAL REGULATOR RUTR"/>
    <property type="match status" value="1"/>
</dbReference>
<feature type="DNA-binding region" description="H-T-H motif" evidence="4">
    <location>
        <begin position="42"/>
        <end position="61"/>
    </location>
</feature>
<organism evidence="7 8">
    <name type="scientific">Spongiibacter thalassae</name>
    <dbReference type="NCBI Taxonomy" id="2721624"/>
    <lineage>
        <taxon>Bacteria</taxon>
        <taxon>Pseudomonadati</taxon>
        <taxon>Pseudomonadota</taxon>
        <taxon>Gammaproteobacteria</taxon>
        <taxon>Cellvibrionales</taxon>
        <taxon>Spongiibacteraceae</taxon>
        <taxon>Spongiibacter</taxon>
    </lineage>
</organism>
<dbReference type="Proteomes" id="UP000765845">
    <property type="component" value="Unassembled WGS sequence"/>
</dbReference>
<keyword evidence="1" id="KW-0805">Transcription regulation</keyword>
<gene>
    <name evidence="7" type="ORF">HCU74_12745</name>
</gene>
<evidence type="ECO:0000256" key="4">
    <source>
        <dbReference type="PROSITE-ProRule" id="PRU00335"/>
    </source>
</evidence>
<dbReference type="Gene3D" id="1.10.357.10">
    <property type="entry name" value="Tetracycline Repressor, domain 2"/>
    <property type="match status" value="1"/>
</dbReference>
<keyword evidence="3" id="KW-0804">Transcription</keyword>
<dbReference type="PANTHER" id="PTHR30055:SF234">
    <property type="entry name" value="HTH-TYPE TRANSCRIPTIONAL REGULATOR BETI"/>
    <property type="match status" value="1"/>
</dbReference>